<evidence type="ECO:0000259" key="2">
    <source>
        <dbReference type="PROSITE" id="PS51035"/>
    </source>
</evidence>
<keyword evidence="4" id="KW-1185">Reference proteome</keyword>
<evidence type="ECO:0000256" key="1">
    <source>
        <dbReference type="SAM" id="MobiDB-lite"/>
    </source>
</evidence>
<feature type="compositionally biased region" description="Polar residues" evidence="1">
    <location>
        <begin position="38"/>
        <end position="50"/>
    </location>
</feature>
<dbReference type="InterPro" id="IPR036533">
    <property type="entry name" value="BAG_dom_sf"/>
</dbReference>
<feature type="compositionally biased region" description="Low complexity" evidence="1">
    <location>
        <begin position="219"/>
        <end position="228"/>
    </location>
</feature>
<name>A0A1I8NS98_STOCA</name>
<accession>A0A1I8NS98</accession>
<protein>
    <recommendedName>
        <fullName evidence="2">BAG domain-containing protein</fullName>
    </recommendedName>
</protein>
<dbReference type="InterPro" id="IPR003103">
    <property type="entry name" value="BAG_domain"/>
</dbReference>
<feature type="domain" description="BAG" evidence="2">
    <location>
        <begin position="505"/>
        <end position="582"/>
    </location>
</feature>
<dbReference type="STRING" id="35570.A0A1I8NS98"/>
<gene>
    <name evidence="3" type="primary">106089612</name>
</gene>
<evidence type="ECO:0000313" key="4">
    <source>
        <dbReference type="Proteomes" id="UP000095300"/>
    </source>
</evidence>
<feature type="compositionally biased region" description="Polar residues" evidence="1">
    <location>
        <begin position="606"/>
        <end position="623"/>
    </location>
</feature>
<feature type="region of interest" description="Disordered" evidence="1">
    <location>
        <begin position="197"/>
        <end position="256"/>
    </location>
</feature>
<feature type="region of interest" description="Disordered" evidence="1">
    <location>
        <begin position="423"/>
        <end position="503"/>
    </location>
</feature>
<dbReference type="SUPFAM" id="SSF63491">
    <property type="entry name" value="BAG domain"/>
    <property type="match status" value="1"/>
</dbReference>
<feature type="compositionally biased region" description="Low complexity" evidence="1">
    <location>
        <begin position="7"/>
        <end position="26"/>
    </location>
</feature>
<proteinExistence type="predicted"/>
<dbReference type="PROSITE" id="PS51035">
    <property type="entry name" value="BAG"/>
    <property type="match status" value="1"/>
</dbReference>
<dbReference type="PANTHER" id="PTHR13270">
    <property type="entry name" value="PROTEIN C20ORF116-RELATED"/>
    <property type="match status" value="1"/>
</dbReference>
<dbReference type="GO" id="GO:0051087">
    <property type="term" value="F:protein-folding chaperone binding"/>
    <property type="evidence" value="ECO:0007669"/>
    <property type="project" value="InterPro"/>
</dbReference>
<dbReference type="AlphaFoldDB" id="A0A1I8NS98"/>
<feature type="compositionally biased region" description="Low complexity" evidence="1">
    <location>
        <begin position="441"/>
        <end position="496"/>
    </location>
</feature>
<feature type="compositionally biased region" description="Low complexity" evidence="1">
    <location>
        <begin position="382"/>
        <end position="393"/>
    </location>
</feature>
<dbReference type="Proteomes" id="UP000095300">
    <property type="component" value="Unassembled WGS sequence"/>
</dbReference>
<feature type="compositionally biased region" description="Basic and acidic residues" evidence="1">
    <location>
        <begin position="664"/>
        <end position="685"/>
    </location>
</feature>
<feature type="compositionally biased region" description="Polar residues" evidence="1">
    <location>
        <begin position="63"/>
        <end position="73"/>
    </location>
</feature>
<feature type="compositionally biased region" description="Low complexity" evidence="1">
    <location>
        <begin position="74"/>
        <end position="92"/>
    </location>
</feature>
<evidence type="ECO:0000313" key="3">
    <source>
        <dbReference type="EnsemblMetazoa" id="SCAU001589-PC"/>
    </source>
</evidence>
<organism evidence="3 4">
    <name type="scientific">Stomoxys calcitrans</name>
    <name type="common">Stable fly</name>
    <name type="synonym">Conops calcitrans</name>
    <dbReference type="NCBI Taxonomy" id="35570"/>
    <lineage>
        <taxon>Eukaryota</taxon>
        <taxon>Metazoa</taxon>
        <taxon>Ecdysozoa</taxon>
        <taxon>Arthropoda</taxon>
        <taxon>Hexapoda</taxon>
        <taxon>Insecta</taxon>
        <taxon>Pterygota</taxon>
        <taxon>Neoptera</taxon>
        <taxon>Endopterygota</taxon>
        <taxon>Diptera</taxon>
        <taxon>Brachycera</taxon>
        <taxon>Muscomorpha</taxon>
        <taxon>Muscoidea</taxon>
        <taxon>Muscidae</taxon>
        <taxon>Stomoxys</taxon>
    </lineage>
</organism>
<dbReference type="EnsemblMetazoa" id="SCAU001589-RC">
    <property type="protein sequence ID" value="SCAU001589-PC"/>
    <property type="gene ID" value="SCAU001589"/>
</dbReference>
<feature type="compositionally biased region" description="Low complexity" evidence="1">
    <location>
        <begin position="324"/>
        <end position="339"/>
    </location>
</feature>
<feature type="region of interest" description="Disordered" evidence="1">
    <location>
        <begin position="304"/>
        <end position="406"/>
    </location>
</feature>
<reference evidence="3" key="1">
    <citation type="submission" date="2020-05" db="UniProtKB">
        <authorList>
            <consortium name="EnsemblMetazoa"/>
        </authorList>
    </citation>
    <scope>IDENTIFICATION</scope>
    <source>
        <strain evidence="3">USDA</strain>
    </source>
</reference>
<dbReference type="SMART" id="SM00264">
    <property type="entry name" value="BAG"/>
    <property type="match status" value="1"/>
</dbReference>
<dbReference type="Gene3D" id="1.20.58.120">
    <property type="entry name" value="BAG domain"/>
    <property type="match status" value="1"/>
</dbReference>
<dbReference type="Pfam" id="PF02179">
    <property type="entry name" value="BAG"/>
    <property type="match status" value="1"/>
</dbReference>
<dbReference type="FunFam" id="1.20.58.120:FF:000007">
    <property type="entry name" value="Starvin, isoform C"/>
    <property type="match status" value="1"/>
</dbReference>
<sequence>MKPTVIANANANASASAGAGPNNAPNGITIPINHEYHNPQSQHPQYQTHAQHYVGGIDPHSTAYGSPGSQARVQQQQQQQQYPPQQPLHAQLQQQIPAHFQQDFGFDPEMDMDMDMFPRSRLRMGHDPFADFGASRKRSSLHDPPFQSDVFSRYFNDDPDFGFPQFNSLGRRRANNPHHDDDFFNRLPNEFRQYIPDSFGHRRTAGGMPGTPGSPGIHPQQQQQQQQQQPPPQPQQMPARYYQTMPPQSPSKKVCDAAIQTEDPNAGRSEVDHAMPVNVDNLNQHGLRNTMDMGVKSAVENEPIGMRSHSAPPNEPLQQKHVYHPQQQQQQIPVNGQRQTPPVQAQAQGGRPQLGTQTSPPVQGGGYAAQATPPFQKAYYAPQSQAHPQQKQQTPPPPQTPGGSYIRTIPIFVEGRSEPIINNKEIPNQNAPPSATARAYTPPKQTQQQQSPFQYPQPQGQPQQQQQQQHTQQHRPTPLNTQQQPTQQQQQSTGLPPQTPHTVDSINKIQDIQRDVLELMSCVEKFAGTRSDKEYAYLDEMLTRNLLKLDNIDTNGKESIRLARKEAIKCIQASINVLEAKAEENAKAAEGNVTPTVSAEAKENPQKSSSGAKVTKDSSQTKMEQQEEPVDASKIQEPIPLPPPEGMVVDSKNETTTTAAVLAEDGKAEATVDNKEEEAKPKAEKANATAEASTPTNTTPAINEGEQSKDNAEAAVASVAVAAATTNAEAK</sequence>
<feature type="region of interest" description="Disordered" evidence="1">
    <location>
        <begin position="588"/>
        <end position="713"/>
    </location>
</feature>
<feature type="region of interest" description="Disordered" evidence="1">
    <location>
        <begin position="1"/>
        <end position="92"/>
    </location>
</feature>
<dbReference type="VEuPathDB" id="VectorBase:SCAU001589"/>
<dbReference type="OrthoDB" id="333905at2759"/>